<accession>A0A9N8KY20</accession>
<protein>
    <submittedName>
        <fullName evidence="2">Uncharacterized protein</fullName>
    </submittedName>
</protein>
<keyword evidence="3" id="KW-1185">Reference proteome</keyword>
<proteinExistence type="predicted"/>
<dbReference type="AlphaFoldDB" id="A0A9N8KY20"/>
<feature type="transmembrane region" description="Helical" evidence="1">
    <location>
        <begin position="94"/>
        <end position="120"/>
    </location>
</feature>
<evidence type="ECO:0000313" key="3">
    <source>
        <dbReference type="Proteomes" id="UP001154114"/>
    </source>
</evidence>
<dbReference type="Proteomes" id="UP001154114">
    <property type="component" value="Chromosome 22"/>
</dbReference>
<keyword evidence="1" id="KW-0472">Membrane</keyword>
<evidence type="ECO:0000256" key="1">
    <source>
        <dbReference type="SAM" id="Phobius"/>
    </source>
</evidence>
<evidence type="ECO:0000313" key="2">
    <source>
        <dbReference type="EMBL" id="CAD0205004.1"/>
    </source>
</evidence>
<sequence length="155" mass="15761">MGYLQDRCPVMHRSCGLPLRAAVLSVAVLGLGWAAVYLLLFSPVGAGWVRALAGDSAVTASLRYVHGTLGVVLAALHALLLLGAVCESDALCDVYAWGMLACWAGALVGAGTLAGAAAVAARLAPAAALLTTALLTLLASIYGVVVVINYRLTMP</sequence>
<organism evidence="2 3">
    <name type="scientific">Chrysodeixis includens</name>
    <name type="common">Soybean looper</name>
    <name type="synonym">Pseudoplusia includens</name>
    <dbReference type="NCBI Taxonomy" id="689277"/>
    <lineage>
        <taxon>Eukaryota</taxon>
        <taxon>Metazoa</taxon>
        <taxon>Ecdysozoa</taxon>
        <taxon>Arthropoda</taxon>
        <taxon>Hexapoda</taxon>
        <taxon>Insecta</taxon>
        <taxon>Pterygota</taxon>
        <taxon>Neoptera</taxon>
        <taxon>Endopterygota</taxon>
        <taxon>Lepidoptera</taxon>
        <taxon>Glossata</taxon>
        <taxon>Ditrysia</taxon>
        <taxon>Noctuoidea</taxon>
        <taxon>Noctuidae</taxon>
        <taxon>Plusiinae</taxon>
        <taxon>Chrysodeixis</taxon>
    </lineage>
</organism>
<dbReference type="OrthoDB" id="7445369at2759"/>
<reference evidence="2" key="1">
    <citation type="submission" date="2021-12" db="EMBL/GenBank/DDBJ databases">
        <authorList>
            <person name="King R."/>
        </authorList>
    </citation>
    <scope>NUCLEOTIDE SEQUENCE</scope>
</reference>
<name>A0A9N8KY20_CHRIL</name>
<dbReference type="EMBL" id="LR824025">
    <property type="protein sequence ID" value="CAD0205004.1"/>
    <property type="molecule type" value="Genomic_DNA"/>
</dbReference>
<feature type="transmembrane region" description="Helical" evidence="1">
    <location>
        <begin position="126"/>
        <end position="150"/>
    </location>
</feature>
<keyword evidence="1" id="KW-0812">Transmembrane</keyword>
<feature type="transmembrane region" description="Helical" evidence="1">
    <location>
        <begin position="64"/>
        <end position="82"/>
    </location>
</feature>
<gene>
    <name evidence="2" type="ORF">CINC_LOCUS7308</name>
</gene>
<keyword evidence="1" id="KW-1133">Transmembrane helix</keyword>
<feature type="transmembrane region" description="Helical" evidence="1">
    <location>
        <begin position="21"/>
        <end position="44"/>
    </location>
</feature>